<dbReference type="EMBL" id="CAJNOQ010010726">
    <property type="protein sequence ID" value="CAF1259399.1"/>
    <property type="molecule type" value="Genomic_DNA"/>
</dbReference>
<evidence type="ECO:0000313" key="2">
    <source>
        <dbReference type="EMBL" id="CAF4035534.1"/>
    </source>
</evidence>
<dbReference type="EMBL" id="CAJOBC010018041">
    <property type="protein sequence ID" value="CAF4035534.1"/>
    <property type="molecule type" value="Genomic_DNA"/>
</dbReference>
<proteinExistence type="predicted"/>
<name>A0A815AL86_9BILA</name>
<dbReference type="AlphaFoldDB" id="A0A815AL86"/>
<accession>A0A815AL86</accession>
<reference evidence="1" key="1">
    <citation type="submission" date="2021-02" db="EMBL/GenBank/DDBJ databases">
        <authorList>
            <person name="Nowell W R."/>
        </authorList>
    </citation>
    <scope>NUCLEOTIDE SEQUENCE</scope>
</reference>
<evidence type="ECO:0000313" key="1">
    <source>
        <dbReference type="EMBL" id="CAF1259399.1"/>
    </source>
</evidence>
<sequence length="84" mass="9542">MISGVVCKQLHINVKHNPVTLMLHEGLQQAFQLDDIALLALKKTLDEARKQLQKDVKQQKVMKYTANEDAERAVDAKDTDNDIQ</sequence>
<dbReference type="Proteomes" id="UP000663829">
    <property type="component" value="Unassembled WGS sequence"/>
</dbReference>
<evidence type="ECO:0000313" key="3">
    <source>
        <dbReference type="Proteomes" id="UP000663829"/>
    </source>
</evidence>
<comment type="caution">
    <text evidence="1">The sequence shown here is derived from an EMBL/GenBank/DDBJ whole genome shotgun (WGS) entry which is preliminary data.</text>
</comment>
<keyword evidence="3" id="KW-1185">Reference proteome</keyword>
<gene>
    <name evidence="1" type="ORF">GPM918_LOCUS26530</name>
    <name evidence="2" type="ORF">SRO942_LOCUS26700</name>
</gene>
<organism evidence="1 3">
    <name type="scientific">Didymodactylos carnosus</name>
    <dbReference type="NCBI Taxonomy" id="1234261"/>
    <lineage>
        <taxon>Eukaryota</taxon>
        <taxon>Metazoa</taxon>
        <taxon>Spiralia</taxon>
        <taxon>Gnathifera</taxon>
        <taxon>Rotifera</taxon>
        <taxon>Eurotatoria</taxon>
        <taxon>Bdelloidea</taxon>
        <taxon>Philodinida</taxon>
        <taxon>Philodinidae</taxon>
        <taxon>Didymodactylos</taxon>
    </lineage>
</organism>
<dbReference type="Proteomes" id="UP000681722">
    <property type="component" value="Unassembled WGS sequence"/>
</dbReference>
<protein>
    <submittedName>
        <fullName evidence="1">Uncharacterized protein</fullName>
    </submittedName>
</protein>